<proteinExistence type="predicted"/>
<sequence>MTLKIIPLLTRFETEEMPPVAQTTLSFKSKLQGLLGYRKAVDEHLPVPVPCHPHIPPLPQEIIDIIVDNVALSPLALSSPIQAEFTTSGTSTPLSSIQTLKTLSITSPIFLNRCRSHLFRRLRVSLKLGRRSRGKSNSTLQGAEANTYLLRTLDLFQKKPILATFVRKVEVVFDFGKVAATSHRWSAAWFGDADVEAVKKGQASLSRLFPMFQKLERLKLVHLSLGSSVDWSNGIEKDLRMALFRMIVLSSGGSLKSLTLVGFQDLPMEVLASLKALEHLEIPRSTSVRFPQNGEVGPLEMPWKLRSLSAACGLGVLDPSNGNGMYSRLRQLSLVIGTVDDHVVAWNIIGIAAQTLVALKLDYTPRADEPNLVREVQLPGRSVLPSSTPNLRFLSINISGQGESAHLGYPASVPPTIPALLSTFLDSLDLPSLEAFSAVTQFQLSFENYQLLDFSSTSNTATGGRGLINNREAGWNRLADILSDGLDRFPSLRAVRVVVDPEIRYPPGGVDFHDVMYELQDALIEKAAEETESALRKVRPTVELFDVGQNMKGSRFSEMVEDYWA</sequence>
<dbReference type="Proteomes" id="UP000290288">
    <property type="component" value="Unassembled WGS sequence"/>
</dbReference>
<organism evidence="1 2">
    <name type="scientific">Candolleomyces aberdarensis</name>
    <dbReference type="NCBI Taxonomy" id="2316362"/>
    <lineage>
        <taxon>Eukaryota</taxon>
        <taxon>Fungi</taxon>
        <taxon>Dikarya</taxon>
        <taxon>Basidiomycota</taxon>
        <taxon>Agaricomycotina</taxon>
        <taxon>Agaricomycetes</taxon>
        <taxon>Agaricomycetidae</taxon>
        <taxon>Agaricales</taxon>
        <taxon>Agaricineae</taxon>
        <taxon>Psathyrellaceae</taxon>
        <taxon>Candolleomyces</taxon>
    </lineage>
</organism>
<evidence type="ECO:0000313" key="2">
    <source>
        <dbReference type="Proteomes" id="UP000290288"/>
    </source>
</evidence>
<evidence type="ECO:0000313" key="1">
    <source>
        <dbReference type="EMBL" id="RXW14783.1"/>
    </source>
</evidence>
<reference evidence="1 2" key="1">
    <citation type="submission" date="2019-01" db="EMBL/GenBank/DDBJ databases">
        <title>Draft genome sequence of Psathyrella aberdarensis IHI B618.</title>
        <authorList>
            <person name="Buettner E."/>
            <person name="Kellner H."/>
        </authorList>
    </citation>
    <scope>NUCLEOTIDE SEQUENCE [LARGE SCALE GENOMIC DNA]</scope>
    <source>
        <strain evidence="1 2">IHI B618</strain>
    </source>
</reference>
<dbReference type="OrthoDB" id="2882101at2759"/>
<dbReference type="AlphaFoldDB" id="A0A4Q2D5T2"/>
<dbReference type="EMBL" id="SDEE01000646">
    <property type="protein sequence ID" value="RXW14783.1"/>
    <property type="molecule type" value="Genomic_DNA"/>
</dbReference>
<name>A0A4Q2D5T2_9AGAR</name>
<gene>
    <name evidence="1" type="ORF">EST38_g11072</name>
</gene>
<protein>
    <submittedName>
        <fullName evidence="1">Uncharacterized protein</fullName>
    </submittedName>
</protein>
<comment type="caution">
    <text evidence="1">The sequence shown here is derived from an EMBL/GenBank/DDBJ whole genome shotgun (WGS) entry which is preliminary data.</text>
</comment>
<accession>A0A4Q2D5T2</accession>
<keyword evidence="2" id="KW-1185">Reference proteome</keyword>